<keyword evidence="5 8" id="KW-0812">Transmembrane</keyword>
<comment type="subcellular location">
    <subcellularLocation>
        <location evidence="1">Cell membrane</location>
        <topology evidence="1">Multi-pass membrane protein</topology>
    </subcellularLocation>
</comment>
<evidence type="ECO:0000256" key="7">
    <source>
        <dbReference type="ARBA" id="ARBA00023136"/>
    </source>
</evidence>
<evidence type="ECO:0000313" key="10">
    <source>
        <dbReference type="Proteomes" id="UP000188184"/>
    </source>
</evidence>
<dbReference type="RefSeq" id="WP_077590700.1">
    <property type="nucleotide sequence ID" value="NZ_CP019640.1"/>
</dbReference>
<keyword evidence="4" id="KW-1003">Cell membrane</keyword>
<reference evidence="9 10" key="1">
    <citation type="submission" date="2017-02" db="EMBL/GenBank/DDBJ databases">
        <title>The complete genomic sequence of a novel cold adapted crude oil-degrading bacterium Planococcus qaidamina Y42.</title>
        <authorList>
            <person name="Yang R."/>
        </authorList>
    </citation>
    <scope>NUCLEOTIDE SEQUENCE [LARGE SCALE GENOMIC DNA]</scope>
    <source>
        <strain evidence="9 10">Y42</strain>
    </source>
</reference>
<feature type="transmembrane region" description="Helical" evidence="8">
    <location>
        <begin position="445"/>
        <end position="467"/>
    </location>
</feature>
<feature type="transmembrane region" description="Helical" evidence="8">
    <location>
        <begin position="9"/>
        <end position="29"/>
    </location>
</feature>
<dbReference type="GO" id="GO:0022857">
    <property type="term" value="F:transmembrane transporter activity"/>
    <property type="evidence" value="ECO:0007669"/>
    <property type="project" value="InterPro"/>
</dbReference>
<feature type="transmembrane region" description="Helical" evidence="8">
    <location>
        <begin position="401"/>
        <end position="425"/>
    </location>
</feature>
<feature type="transmembrane region" description="Helical" evidence="8">
    <location>
        <begin position="346"/>
        <end position="366"/>
    </location>
</feature>
<dbReference type="Pfam" id="PF02028">
    <property type="entry name" value="BCCT"/>
    <property type="match status" value="1"/>
</dbReference>
<dbReference type="PANTHER" id="PTHR30047:SF7">
    <property type="entry name" value="HIGH-AFFINITY CHOLINE TRANSPORT PROTEIN"/>
    <property type="match status" value="1"/>
</dbReference>
<comment type="similarity">
    <text evidence="2">Belongs to the BCCT transporter (TC 2.A.15) family.</text>
</comment>
<evidence type="ECO:0000256" key="1">
    <source>
        <dbReference type="ARBA" id="ARBA00004651"/>
    </source>
</evidence>
<feature type="transmembrane region" description="Helical" evidence="8">
    <location>
        <begin position="49"/>
        <end position="67"/>
    </location>
</feature>
<feature type="transmembrane region" description="Helical" evidence="8">
    <location>
        <begin position="473"/>
        <end position="493"/>
    </location>
</feature>
<dbReference type="KEGG" id="pmar:B0X71_17955"/>
<dbReference type="GO" id="GO:0005886">
    <property type="term" value="C:plasma membrane"/>
    <property type="evidence" value="ECO:0007669"/>
    <property type="project" value="UniProtKB-SubCell"/>
</dbReference>
<dbReference type="AlphaFoldDB" id="A0A1Q2L2Z7"/>
<evidence type="ECO:0000256" key="6">
    <source>
        <dbReference type="ARBA" id="ARBA00022989"/>
    </source>
</evidence>
<proteinExistence type="inferred from homology"/>
<feature type="transmembrane region" description="Helical" evidence="8">
    <location>
        <begin position="313"/>
        <end position="334"/>
    </location>
</feature>
<feature type="transmembrane region" description="Helical" evidence="8">
    <location>
        <begin position="190"/>
        <end position="214"/>
    </location>
</feature>
<dbReference type="OrthoDB" id="9775735at2"/>
<keyword evidence="7 8" id="KW-0472">Membrane</keyword>
<feature type="transmembrane region" description="Helical" evidence="8">
    <location>
        <begin position="226"/>
        <end position="246"/>
    </location>
</feature>
<name>A0A1Q2L2Z7_9BACL</name>
<evidence type="ECO:0000256" key="8">
    <source>
        <dbReference type="SAM" id="Phobius"/>
    </source>
</evidence>
<accession>A0A1Q2L2Z7</accession>
<gene>
    <name evidence="9" type="ORF">B0X71_17955</name>
</gene>
<feature type="transmembrane region" description="Helical" evidence="8">
    <location>
        <begin position="258"/>
        <end position="281"/>
    </location>
</feature>
<feature type="transmembrane region" description="Helical" evidence="8">
    <location>
        <begin position="87"/>
        <end position="106"/>
    </location>
</feature>
<dbReference type="PANTHER" id="PTHR30047">
    <property type="entry name" value="HIGH-AFFINITY CHOLINE TRANSPORT PROTEIN-RELATED"/>
    <property type="match status" value="1"/>
</dbReference>
<evidence type="ECO:0000256" key="5">
    <source>
        <dbReference type="ARBA" id="ARBA00022692"/>
    </source>
</evidence>
<dbReference type="InterPro" id="IPR000060">
    <property type="entry name" value="BCCT_transptr"/>
</dbReference>
<evidence type="ECO:0000256" key="4">
    <source>
        <dbReference type="ARBA" id="ARBA00022475"/>
    </source>
</evidence>
<sequence length="511" mass="56249">MEKAKVDPLVFWLSLVVIVIATLALVIFQESAGPFLSDMLTGITYNLDWAFQFLTIGLFILLVWLIFSRYGKVKLGEKAPEFSTFSWGAMLFCAGMGTSIMFWSMMEPIYYYMGPPFGIEANSNTAAEWAVTYGLFHWGISAWCLYALPTVTIAYSFFVKKNHSLKISTACRGILGKHADGFLGQVIDILVIWSLVGGLGTSLGLGVPMVSAVIGEIFGVGQSMTLSIVIIVIWVVIYSASAYMGLYKGIRRLSDFNIYLALALAAFVLIAGPTLFILTYFTNSFGLMIQNFAMMSFYTDPINQGGFPQAWTVFYWAWFAATAPFMGLFVARISRGRTIRELITHVLLWGSVGSWLYFTIFGGYTMNLQLTGELNVTDILNASGGPAAIVAILQTLPFDAIVLPFFVVLGFIFLATSLDSATYILSAIATKELEGDQEPARWHRLLWGAILAALAISLLLIGGLNVIQTSSVIVSVPVIVIYVLLTVSLLKWLKEDYPAPVTDVLVRKENE</sequence>
<keyword evidence="10" id="KW-1185">Reference proteome</keyword>
<organism evidence="9 10">
    <name type="scientific">Planococcus lenghuensis</name>
    <dbReference type="NCBI Taxonomy" id="2213202"/>
    <lineage>
        <taxon>Bacteria</taxon>
        <taxon>Bacillati</taxon>
        <taxon>Bacillota</taxon>
        <taxon>Bacilli</taxon>
        <taxon>Bacillales</taxon>
        <taxon>Caryophanaceae</taxon>
        <taxon>Planococcus</taxon>
    </lineage>
</organism>
<keyword evidence="3" id="KW-0813">Transport</keyword>
<dbReference type="EMBL" id="CP019640">
    <property type="protein sequence ID" value="AQQ54799.1"/>
    <property type="molecule type" value="Genomic_DNA"/>
</dbReference>
<feature type="transmembrane region" description="Helical" evidence="8">
    <location>
        <begin position="135"/>
        <end position="158"/>
    </location>
</feature>
<keyword evidence="6 8" id="KW-1133">Transmembrane helix</keyword>
<evidence type="ECO:0000256" key="3">
    <source>
        <dbReference type="ARBA" id="ARBA00022448"/>
    </source>
</evidence>
<dbReference type="Proteomes" id="UP000188184">
    <property type="component" value="Chromosome"/>
</dbReference>
<evidence type="ECO:0000256" key="2">
    <source>
        <dbReference type="ARBA" id="ARBA00005658"/>
    </source>
</evidence>
<protein>
    <submittedName>
        <fullName evidence="9">Choline transporter</fullName>
    </submittedName>
</protein>
<evidence type="ECO:0000313" key="9">
    <source>
        <dbReference type="EMBL" id="AQQ54799.1"/>
    </source>
</evidence>
<dbReference type="NCBIfam" id="TIGR00842">
    <property type="entry name" value="bcct"/>
    <property type="match status" value="1"/>
</dbReference>